<dbReference type="EMBL" id="JAPEIS010000001">
    <property type="protein sequence ID" value="KAJ8070819.1"/>
    <property type="molecule type" value="Genomic_DNA"/>
</dbReference>
<gene>
    <name evidence="3" type="ORF">OCU04_001180</name>
</gene>
<organism evidence="3 4">
    <name type="scientific">Sclerotinia nivalis</name>
    <dbReference type="NCBI Taxonomy" id="352851"/>
    <lineage>
        <taxon>Eukaryota</taxon>
        <taxon>Fungi</taxon>
        <taxon>Dikarya</taxon>
        <taxon>Ascomycota</taxon>
        <taxon>Pezizomycotina</taxon>
        <taxon>Leotiomycetes</taxon>
        <taxon>Helotiales</taxon>
        <taxon>Sclerotiniaceae</taxon>
        <taxon>Sclerotinia</taxon>
    </lineage>
</organism>
<feature type="compositionally biased region" description="Polar residues" evidence="2">
    <location>
        <begin position="57"/>
        <end position="66"/>
    </location>
</feature>
<accession>A0A9X0DPH2</accession>
<feature type="region of interest" description="Disordered" evidence="2">
    <location>
        <begin position="304"/>
        <end position="325"/>
    </location>
</feature>
<protein>
    <submittedName>
        <fullName evidence="3">Uncharacterized protein</fullName>
    </submittedName>
</protein>
<dbReference type="AlphaFoldDB" id="A0A9X0DPH2"/>
<evidence type="ECO:0000256" key="2">
    <source>
        <dbReference type="SAM" id="MobiDB-lite"/>
    </source>
</evidence>
<reference evidence="3" key="1">
    <citation type="submission" date="2022-11" db="EMBL/GenBank/DDBJ databases">
        <title>Genome Resource of Sclerotinia nivalis Strain SnTB1, a Plant Pathogen Isolated from American Ginseng.</title>
        <authorList>
            <person name="Fan S."/>
        </authorList>
    </citation>
    <scope>NUCLEOTIDE SEQUENCE</scope>
    <source>
        <strain evidence="3">SnTB1</strain>
    </source>
</reference>
<keyword evidence="1" id="KW-0175">Coiled coil</keyword>
<feature type="coiled-coil region" evidence="1">
    <location>
        <begin position="371"/>
        <end position="405"/>
    </location>
</feature>
<feature type="compositionally biased region" description="Acidic residues" evidence="2">
    <location>
        <begin position="1"/>
        <end position="15"/>
    </location>
</feature>
<keyword evidence="4" id="KW-1185">Reference proteome</keyword>
<proteinExistence type="predicted"/>
<sequence length="426" mass="47945">MSNDDPTEDSNESDDESHNEMNVDSDSDSFESDNMNIGSDGSNHESDAEPQAKVTHTGPNSNSVGNDESLPYQFLVPVHRGNDFVGESTSNYLSLGVRRDIIPLRSVFSEQRILKWNQEFHDLRRKFPDDKLEIVTGPVWGQAEITQIKCHDCPDRLYSFQLANTRAIRHHVESVPHANNVACRMMRDGKDTILTDAIRTRNEKLKLRMASWPNTNIGQMWLSAFHAAPISRVQKAAHNADSRNTPIAGPSRVQAHVGVNETGLPSNASSQLQNRAHTVHKRHKPCSVSTDTHISGKKRRCLEQTRPGNLTAPSGSQRAVVPSSPRRARLPIIRGTPDCPNSGRDRRILAFNDPNDDTSQEEITESFKRSIKKLELERVRTKAVVEELQAEVKELKRATDSQEDLVIGFAKNFSDYYQRRIDQLDN</sequence>
<name>A0A9X0DPH2_9HELO</name>
<evidence type="ECO:0000313" key="3">
    <source>
        <dbReference type="EMBL" id="KAJ8070819.1"/>
    </source>
</evidence>
<evidence type="ECO:0000256" key="1">
    <source>
        <dbReference type="SAM" id="Coils"/>
    </source>
</evidence>
<feature type="region of interest" description="Disordered" evidence="2">
    <location>
        <begin position="1"/>
        <end position="68"/>
    </location>
</feature>
<feature type="compositionally biased region" description="Polar residues" evidence="2">
    <location>
        <begin position="306"/>
        <end position="317"/>
    </location>
</feature>
<dbReference type="OrthoDB" id="10330083at2759"/>
<dbReference type="Proteomes" id="UP001152300">
    <property type="component" value="Unassembled WGS sequence"/>
</dbReference>
<comment type="caution">
    <text evidence="3">The sequence shown here is derived from an EMBL/GenBank/DDBJ whole genome shotgun (WGS) entry which is preliminary data.</text>
</comment>
<evidence type="ECO:0000313" key="4">
    <source>
        <dbReference type="Proteomes" id="UP001152300"/>
    </source>
</evidence>
<feature type="compositionally biased region" description="Polar residues" evidence="2">
    <location>
        <begin position="32"/>
        <end position="41"/>
    </location>
</feature>
<feature type="compositionally biased region" description="Acidic residues" evidence="2">
    <location>
        <begin position="22"/>
        <end position="31"/>
    </location>
</feature>